<dbReference type="PANTHER" id="PTHR34413">
    <property type="entry name" value="PROPHAGE TAIL FIBER ASSEMBLY PROTEIN HOMOLOG TFAE-RELATED-RELATED"/>
    <property type="match status" value="1"/>
</dbReference>
<dbReference type="PANTHER" id="PTHR34413:SF2">
    <property type="entry name" value="PROPHAGE TAIL FIBER ASSEMBLY PROTEIN HOMOLOG TFAE-RELATED"/>
    <property type="match status" value="1"/>
</dbReference>
<protein>
    <submittedName>
        <fullName evidence="1">Tail fiber assembly protein</fullName>
    </submittedName>
</protein>
<reference evidence="1 2" key="1">
    <citation type="submission" date="2019-02" db="EMBL/GenBank/DDBJ databases">
        <title>Comparative genomic analysis of the Hafnia genus genomes.</title>
        <authorList>
            <person name="Zhiqiu Y."/>
            <person name="Chao Y."/>
            <person name="Yuhui D."/>
            <person name="Di H."/>
            <person name="Bin L."/>
        </authorList>
    </citation>
    <scope>NUCLEOTIDE SEQUENCE [LARGE SCALE GENOMIC DNA]</scope>
    <source>
        <strain evidence="1 2">PCM_1210</strain>
    </source>
</reference>
<dbReference type="Pfam" id="PF02413">
    <property type="entry name" value="Caudo_TAP"/>
    <property type="match status" value="1"/>
</dbReference>
<evidence type="ECO:0000313" key="2">
    <source>
        <dbReference type="Proteomes" id="UP000291600"/>
    </source>
</evidence>
<comment type="caution">
    <text evidence="1">The sequence shown here is derived from an EMBL/GenBank/DDBJ whole genome shotgun (WGS) entry which is preliminary data.</text>
</comment>
<dbReference type="AlphaFoldDB" id="A0ABD7Q3E6"/>
<dbReference type="InterPro" id="IPR003458">
    <property type="entry name" value="Phage_T4_Gp38_tail_assem"/>
</dbReference>
<organism evidence="1 2">
    <name type="scientific">Hafnia alvei</name>
    <dbReference type="NCBI Taxonomy" id="569"/>
    <lineage>
        <taxon>Bacteria</taxon>
        <taxon>Pseudomonadati</taxon>
        <taxon>Pseudomonadota</taxon>
        <taxon>Gammaproteobacteria</taxon>
        <taxon>Enterobacterales</taxon>
        <taxon>Hafniaceae</taxon>
        <taxon>Hafnia</taxon>
    </lineage>
</organism>
<accession>A0ABD7Q3E6</accession>
<dbReference type="RefSeq" id="WP_130971325.1">
    <property type="nucleotide sequence ID" value="NZ_SITJ01000076.1"/>
</dbReference>
<proteinExistence type="predicted"/>
<name>A0ABD7Q3E6_HAFAL</name>
<sequence length="193" mass="21642">MAAFKFSNKDQTLTVHNLSSDTCELIGVGDCFVPANTGLPAYCTNIKPPKEKAGFAVVFDVDNGTWRYVADHRGVTCWNTQNHQMQVIDMLGDIPKDMTDKAPTSDFDSWDGKAWVKNAQAEKDFHTEMAECELKERMSLATTRISTLQDAVELGMATDSEVDSLKTWRQYRVLLSRVDTSTAPDVDWPEKPE</sequence>
<dbReference type="EMBL" id="SITJ01000076">
    <property type="protein sequence ID" value="TBL66630.1"/>
    <property type="molecule type" value="Genomic_DNA"/>
</dbReference>
<evidence type="ECO:0000313" key="1">
    <source>
        <dbReference type="EMBL" id="TBL66630.1"/>
    </source>
</evidence>
<dbReference type="InterPro" id="IPR051220">
    <property type="entry name" value="TFA_Chaperone"/>
</dbReference>
<dbReference type="Proteomes" id="UP000291600">
    <property type="component" value="Unassembled WGS sequence"/>
</dbReference>
<gene>
    <name evidence="1" type="ORF">EYY96_16775</name>
</gene>